<keyword evidence="4 5" id="KW-0472">Membrane</keyword>
<dbReference type="Proteomes" id="UP001496674">
    <property type="component" value="Chromosome"/>
</dbReference>
<feature type="domain" description="Yip1" evidence="6">
    <location>
        <begin position="13"/>
        <end position="180"/>
    </location>
</feature>
<evidence type="ECO:0000256" key="5">
    <source>
        <dbReference type="SAM" id="Phobius"/>
    </source>
</evidence>
<evidence type="ECO:0000256" key="4">
    <source>
        <dbReference type="ARBA" id="ARBA00023136"/>
    </source>
</evidence>
<dbReference type="InterPro" id="IPR006977">
    <property type="entry name" value="Yip1_dom"/>
</dbReference>
<evidence type="ECO:0000256" key="2">
    <source>
        <dbReference type="ARBA" id="ARBA00022692"/>
    </source>
</evidence>
<keyword evidence="8" id="KW-1185">Reference proteome</keyword>
<feature type="transmembrane region" description="Helical" evidence="5">
    <location>
        <begin position="135"/>
        <end position="154"/>
    </location>
</feature>
<sequence>MNYKNLFKQVKILISSPAKAWEEISLEEDRRKGMAAFVYPMIGLCGMAVFASVFIYNIGSEDLTTNQLFQLAMTRCCAVFVAFFAGFFLAAKTICKMMRGMFRLDCDIHHAEQLVGYAMVVPFVLKIIVELVPAFYILSIIFQFYIIYIIWEGARVLLGVNENKRTWFSVFTSIVIILCPFVIERIFNKLTFLLN</sequence>
<evidence type="ECO:0000259" key="6">
    <source>
        <dbReference type="Pfam" id="PF04893"/>
    </source>
</evidence>
<evidence type="ECO:0000256" key="3">
    <source>
        <dbReference type="ARBA" id="ARBA00022989"/>
    </source>
</evidence>
<keyword evidence="2 5" id="KW-0812">Transmembrane</keyword>
<gene>
    <name evidence="7" type="ORF">BSYN_12180</name>
</gene>
<evidence type="ECO:0000313" key="8">
    <source>
        <dbReference type="Proteomes" id="UP001496674"/>
    </source>
</evidence>
<evidence type="ECO:0000313" key="7">
    <source>
        <dbReference type="EMBL" id="BEG98953.1"/>
    </source>
</evidence>
<organism evidence="7 8">
    <name type="scientific">Bacteroides sedimenti</name>
    <dbReference type="NCBI Taxonomy" id="2136147"/>
    <lineage>
        <taxon>Bacteria</taxon>
        <taxon>Pseudomonadati</taxon>
        <taxon>Bacteroidota</taxon>
        <taxon>Bacteroidia</taxon>
        <taxon>Bacteroidales</taxon>
        <taxon>Bacteroidaceae</taxon>
        <taxon>Bacteroides</taxon>
    </lineage>
</organism>
<evidence type="ECO:0000256" key="1">
    <source>
        <dbReference type="ARBA" id="ARBA00004141"/>
    </source>
</evidence>
<dbReference type="RefSeq" id="WP_353334157.1">
    <property type="nucleotide sequence ID" value="NZ_AP028055.1"/>
</dbReference>
<proteinExistence type="predicted"/>
<feature type="transmembrane region" description="Helical" evidence="5">
    <location>
        <begin position="68"/>
        <end position="90"/>
    </location>
</feature>
<accession>A0ABM8ICS1</accession>
<feature type="transmembrane region" description="Helical" evidence="5">
    <location>
        <begin position="36"/>
        <end position="56"/>
    </location>
</feature>
<dbReference type="EMBL" id="AP028055">
    <property type="protein sequence ID" value="BEG98953.1"/>
    <property type="molecule type" value="Genomic_DNA"/>
</dbReference>
<dbReference type="Pfam" id="PF04893">
    <property type="entry name" value="Yip1"/>
    <property type="match status" value="1"/>
</dbReference>
<protein>
    <submittedName>
        <fullName evidence="7">Membrane protein</fullName>
    </submittedName>
</protein>
<reference evidence="7 8" key="1">
    <citation type="submission" date="2023-04" db="EMBL/GenBank/DDBJ databases">
        <title>Draft genome sequence of acteroides sedimenti strain YN3PY1.</title>
        <authorList>
            <person name="Yoshida N."/>
        </authorList>
    </citation>
    <scope>NUCLEOTIDE SEQUENCE [LARGE SCALE GENOMIC DNA]</scope>
    <source>
        <strain evidence="7 8">YN3PY1</strain>
    </source>
</reference>
<comment type="subcellular location">
    <subcellularLocation>
        <location evidence="1">Membrane</location>
        <topology evidence="1">Multi-pass membrane protein</topology>
    </subcellularLocation>
</comment>
<name>A0ABM8ICS1_9BACE</name>
<feature type="transmembrane region" description="Helical" evidence="5">
    <location>
        <begin position="166"/>
        <end position="187"/>
    </location>
</feature>
<keyword evidence="3 5" id="KW-1133">Transmembrane helix</keyword>